<dbReference type="EMBL" id="ML119712">
    <property type="protein sequence ID" value="RPA78366.1"/>
    <property type="molecule type" value="Genomic_DNA"/>
</dbReference>
<evidence type="ECO:0000256" key="1">
    <source>
        <dbReference type="SAM" id="MobiDB-lite"/>
    </source>
</evidence>
<proteinExistence type="predicted"/>
<evidence type="ECO:0008006" key="4">
    <source>
        <dbReference type="Google" id="ProtNLM"/>
    </source>
</evidence>
<reference evidence="2 3" key="1">
    <citation type="journal article" date="2018" name="Nat. Ecol. Evol.">
        <title>Pezizomycetes genomes reveal the molecular basis of ectomycorrhizal truffle lifestyle.</title>
        <authorList>
            <person name="Murat C."/>
            <person name="Payen T."/>
            <person name="Noel B."/>
            <person name="Kuo A."/>
            <person name="Morin E."/>
            <person name="Chen J."/>
            <person name="Kohler A."/>
            <person name="Krizsan K."/>
            <person name="Balestrini R."/>
            <person name="Da Silva C."/>
            <person name="Montanini B."/>
            <person name="Hainaut M."/>
            <person name="Levati E."/>
            <person name="Barry K.W."/>
            <person name="Belfiori B."/>
            <person name="Cichocki N."/>
            <person name="Clum A."/>
            <person name="Dockter R.B."/>
            <person name="Fauchery L."/>
            <person name="Guy J."/>
            <person name="Iotti M."/>
            <person name="Le Tacon F."/>
            <person name="Lindquist E.A."/>
            <person name="Lipzen A."/>
            <person name="Malagnac F."/>
            <person name="Mello A."/>
            <person name="Molinier V."/>
            <person name="Miyauchi S."/>
            <person name="Poulain J."/>
            <person name="Riccioni C."/>
            <person name="Rubini A."/>
            <person name="Sitrit Y."/>
            <person name="Splivallo R."/>
            <person name="Traeger S."/>
            <person name="Wang M."/>
            <person name="Zifcakova L."/>
            <person name="Wipf D."/>
            <person name="Zambonelli A."/>
            <person name="Paolocci F."/>
            <person name="Nowrousian M."/>
            <person name="Ottonello S."/>
            <person name="Baldrian P."/>
            <person name="Spatafora J.W."/>
            <person name="Henrissat B."/>
            <person name="Nagy L.G."/>
            <person name="Aury J.M."/>
            <person name="Wincker P."/>
            <person name="Grigoriev I.V."/>
            <person name="Bonfante P."/>
            <person name="Martin F.M."/>
        </authorList>
    </citation>
    <scope>NUCLEOTIDE SEQUENCE [LARGE SCALE GENOMIC DNA]</scope>
    <source>
        <strain evidence="2 3">RN42</strain>
    </source>
</reference>
<evidence type="ECO:0000313" key="3">
    <source>
        <dbReference type="Proteomes" id="UP000275078"/>
    </source>
</evidence>
<protein>
    <recommendedName>
        <fullName evidence="4">F-box domain-containing protein</fullName>
    </recommendedName>
</protein>
<organism evidence="2 3">
    <name type="scientific">Ascobolus immersus RN42</name>
    <dbReference type="NCBI Taxonomy" id="1160509"/>
    <lineage>
        <taxon>Eukaryota</taxon>
        <taxon>Fungi</taxon>
        <taxon>Dikarya</taxon>
        <taxon>Ascomycota</taxon>
        <taxon>Pezizomycotina</taxon>
        <taxon>Pezizomycetes</taxon>
        <taxon>Pezizales</taxon>
        <taxon>Ascobolaceae</taxon>
        <taxon>Ascobolus</taxon>
    </lineage>
</organism>
<dbReference type="AlphaFoldDB" id="A0A3N4HZ37"/>
<name>A0A3N4HZ37_ASCIM</name>
<feature type="region of interest" description="Disordered" evidence="1">
    <location>
        <begin position="1"/>
        <end position="78"/>
    </location>
</feature>
<gene>
    <name evidence="2" type="ORF">BJ508DRAFT_309307</name>
</gene>
<evidence type="ECO:0000313" key="2">
    <source>
        <dbReference type="EMBL" id="RPA78366.1"/>
    </source>
</evidence>
<accession>A0A3N4HZ37</accession>
<sequence>MQQNTETHLKTNEETLTASDLKMPTKRSASQPEKQPGAAKRAKRQKTSQQTTITLASLEGPEPAEAPQRTIPGHLKPPISLLQLPTELRLEIYKQVPTAYTLLNLSYTHPTLLAEIRDSPSIFTRLPSYIPPDDATEILSRLAVRRHAHRQGLGDQGPPATATQPPILGTCFQLANVRITSKQEFYMFEAAFPGYEVRKYGIPAVCEMCEEAYWAWLVVHIWPNRWWGMLCSRCPRSLWGLRLPVH</sequence>
<dbReference type="Proteomes" id="UP000275078">
    <property type="component" value="Unassembled WGS sequence"/>
</dbReference>
<keyword evidence="3" id="KW-1185">Reference proteome</keyword>